<gene>
    <name evidence="2" type="ORF">HaLaN_05584</name>
</gene>
<accession>A0A699YRE6</accession>
<dbReference type="EMBL" id="BLLF01000304">
    <property type="protein sequence ID" value="GFH10298.1"/>
    <property type="molecule type" value="Genomic_DNA"/>
</dbReference>
<dbReference type="Proteomes" id="UP000485058">
    <property type="component" value="Unassembled WGS sequence"/>
</dbReference>
<evidence type="ECO:0000256" key="1">
    <source>
        <dbReference type="SAM" id="SignalP"/>
    </source>
</evidence>
<feature type="signal peptide" evidence="1">
    <location>
        <begin position="1"/>
        <end position="22"/>
    </location>
</feature>
<dbReference type="AlphaFoldDB" id="A0A699YRE6"/>
<organism evidence="2 3">
    <name type="scientific">Haematococcus lacustris</name>
    <name type="common">Green alga</name>
    <name type="synonym">Haematococcus pluvialis</name>
    <dbReference type="NCBI Taxonomy" id="44745"/>
    <lineage>
        <taxon>Eukaryota</taxon>
        <taxon>Viridiplantae</taxon>
        <taxon>Chlorophyta</taxon>
        <taxon>core chlorophytes</taxon>
        <taxon>Chlorophyceae</taxon>
        <taxon>CS clade</taxon>
        <taxon>Chlamydomonadales</taxon>
        <taxon>Haematococcaceae</taxon>
        <taxon>Haematococcus</taxon>
    </lineage>
</organism>
<evidence type="ECO:0000313" key="2">
    <source>
        <dbReference type="EMBL" id="GFH10298.1"/>
    </source>
</evidence>
<name>A0A699YRE6_HAELA</name>
<reference evidence="2 3" key="1">
    <citation type="submission" date="2020-02" db="EMBL/GenBank/DDBJ databases">
        <title>Draft genome sequence of Haematococcus lacustris strain NIES-144.</title>
        <authorList>
            <person name="Morimoto D."/>
            <person name="Nakagawa S."/>
            <person name="Yoshida T."/>
            <person name="Sawayama S."/>
        </authorList>
    </citation>
    <scope>NUCLEOTIDE SEQUENCE [LARGE SCALE GENOMIC DNA]</scope>
    <source>
        <strain evidence="2 3">NIES-144</strain>
    </source>
</reference>
<keyword evidence="3" id="KW-1185">Reference proteome</keyword>
<comment type="caution">
    <text evidence="2">The sequence shown here is derived from an EMBL/GenBank/DDBJ whole genome shotgun (WGS) entry which is preliminary data.</text>
</comment>
<protein>
    <submittedName>
        <fullName evidence="2">Uncharacterized protein</fullName>
    </submittedName>
</protein>
<sequence>MFLKLLVALVLCLMLQAQSSQAAGPPAAPASSHGAAPASAAHAAAVKGWEAQLVRPGIKTAIRCFVESHFEGPGNWVLMSLG</sequence>
<proteinExistence type="predicted"/>
<evidence type="ECO:0000313" key="3">
    <source>
        <dbReference type="Proteomes" id="UP000485058"/>
    </source>
</evidence>
<keyword evidence="1" id="KW-0732">Signal</keyword>
<feature type="chain" id="PRO_5025457294" evidence="1">
    <location>
        <begin position="23"/>
        <end position="82"/>
    </location>
</feature>